<dbReference type="Proteomes" id="UP001333710">
    <property type="component" value="Chromosome"/>
</dbReference>
<gene>
    <name evidence="1" type="ORF">MACH26_18490</name>
</gene>
<proteinExistence type="predicted"/>
<sequence length="76" mass="8829">MLNTTPTLKDLFSQLGLDSSDEGMDYFIYQNNGLPEEVHIEDAEFWTDSQRAFIKSELEDDAEWCELIDQLNAMLH</sequence>
<dbReference type="RefSeq" id="WP_338292350.1">
    <property type="nucleotide sequence ID" value="NZ_AP027272.1"/>
</dbReference>
<name>A0AA48HUX3_9ALTE</name>
<dbReference type="Pfam" id="PF10982">
    <property type="entry name" value="DUF2789"/>
    <property type="match status" value="1"/>
</dbReference>
<dbReference type="InterPro" id="IPR038086">
    <property type="entry name" value="DUF2789_sf"/>
</dbReference>
<dbReference type="EMBL" id="AP027272">
    <property type="protein sequence ID" value="BDX06328.1"/>
    <property type="molecule type" value="Genomic_DNA"/>
</dbReference>
<evidence type="ECO:0000313" key="1">
    <source>
        <dbReference type="EMBL" id="BDX06328.1"/>
    </source>
</evidence>
<dbReference type="AlphaFoldDB" id="A0AA48HUX3"/>
<dbReference type="KEGG" id="pmaw:MACH26_18490"/>
<organism evidence="1 2">
    <name type="scientific">Planctobacterium marinum</name>
    <dbReference type="NCBI Taxonomy" id="1631968"/>
    <lineage>
        <taxon>Bacteria</taxon>
        <taxon>Pseudomonadati</taxon>
        <taxon>Pseudomonadota</taxon>
        <taxon>Gammaproteobacteria</taxon>
        <taxon>Alteromonadales</taxon>
        <taxon>Alteromonadaceae</taxon>
        <taxon>Planctobacterium</taxon>
    </lineage>
</organism>
<evidence type="ECO:0008006" key="3">
    <source>
        <dbReference type="Google" id="ProtNLM"/>
    </source>
</evidence>
<dbReference type="InterPro" id="IPR021250">
    <property type="entry name" value="DUF2789"/>
</dbReference>
<dbReference type="Gene3D" id="1.10.10.1130">
    <property type="entry name" value="Uncharacterised protein PF10982, DUF2789"/>
    <property type="match status" value="1"/>
</dbReference>
<protein>
    <recommendedName>
        <fullName evidence="3">DUF2789 domain-containing protein</fullName>
    </recommendedName>
</protein>
<accession>A0AA48HUX3</accession>
<evidence type="ECO:0000313" key="2">
    <source>
        <dbReference type="Proteomes" id="UP001333710"/>
    </source>
</evidence>
<keyword evidence="2" id="KW-1185">Reference proteome</keyword>
<reference evidence="1" key="1">
    <citation type="submission" date="2023-01" db="EMBL/GenBank/DDBJ databases">
        <title>Complete genome sequence of Planctobacterium marinum strain Dej080120_11.</title>
        <authorList>
            <person name="Ueki S."/>
            <person name="Maruyama F."/>
        </authorList>
    </citation>
    <scope>NUCLEOTIDE SEQUENCE</scope>
    <source>
        <strain evidence="1">Dej080120_11</strain>
    </source>
</reference>